<reference evidence="3 4" key="1">
    <citation type="submission" date="2015-12" db="EMBL/GenBank/DDBJ databases">
        <title>The genome of Folsomia candida.</title>
        <authorList>
            <person name="Faddeeva A."/>
            <person name="Derks M.F."/>
            <person name="Anvar Y."/>
            <person name="Smit S."/>
            <person name="Van Straalen N."/>
            <person name="Roelofs D."/>
        </authorList>
    </citation>
    <scope>NUCLEOTIDE SEQUENCE [LARGE SCALE GENOMIC DNA]</scope>
    <source>
        <strain evidence="3 4">VU population</strain>
        <tissue evidence="3">Whole body</tissue>
    </source>
</reference>
<dbReference type="AlphaFoldDB" id="A0A226DTS9"/>
<dbReference type="PROSITE" id="PS50280">
    <property type="entry name" value="SET"/>
    <property type="match status" value="1"/>
</dbReference>
<evidence type="ECO:0000256" key="1">
    <source>
        <dbReference type="SAM" id="MobiDB-lite"/>
    </source>
</evidence>
<proteinExistence type="predicted"/>
<dbReference type="InterPro" id="IPR001214">
    <property type="entry name" value="SET_dom"/>
</dbReference>
<feature type="region of interest" description="Disordered" evidence="1">
    <location>
        <begin position="307"/>
        <end position="332"/>
    </location>
</feature>
<dbReference type="SUPFAM" id="SSF82199">
    <property type="entry name" value="SET domain"/>
    <property type="match status" value="1"/>
</dbReference>
<gene>
    <name evidence="3" type="ORF">Fcan01_16616</name>
</gene>
<organism evidence="3 4">
    <name type="scientific">Folsomia candida</name>
    <name type="common">Springtail</name>
    <dbReference type="NCBI Taxonomy" id="158441"/>
    <lineage>
        <taxon>Eukaryota</taxon>
        <taxon>Metazoa</taxon>
        <taxon>Ecdysozoa</taxon>
        <taxon>Arthropoda</taxon>
        <taxon>Hexapoda</taxon>
        <taxon>Collembola</taxon>
        <taxon>Entomobryomorpha</taxon>
        <taxon>Isotomoidea</taxon>
        <taxon>Isotomidae</taxon>
        <taxon>Proisotominae</taxon>
        <taxon>Folsomia</taxon>
    </lineage>
</organism>
<comment type="caution">
    <text evidence="3">The sequence shown here is derived from an EMBL/GenBank/DDBJ whole genome shotgun (WGS) entry which is preliminary data.</text>
</comment>
<feature type="domain" description="SET" evidence="2">
    <location>
        <begin position="105"/>
        <end position="221"/>
    </location>
</feature>
<name>A0A226DTS9_FOLCA</name>
<keyword evidence="4" id="KW-1185">Reference proteome</keyword>
<evidence type="ECO:0000313" key="4">
    <source>
        <dbReference type="Proteomes" id="UP000198287"/>
    </source>
</evidence>
<dbReference type="EMBL" id="LNIX01000011">
    <property type="protein sequence ID" value="OXA48470.1"/>
    <property type="molecule type" value="Genomic_DNA"/>
</dbReference>
<dbReference type="Proteomes" id="UP000198287">
    <property type="component" value="Unassembled WGS sequence"/>
</dbReference>
<sequence length="342" mass="38988">MDRQLRVRKATARQLCGGDNRKPPVVSDDFIRNHNLVRLTDVMKDSNVVVNSNIFMQKNDEYTIEKLRERVLLGRQNSPFESNREVQPLVPSEVCDWSEVDPDKKRIKPYFTADSRGVESVCCDKKVVSIFAGVVKRWETGISKSNYSVDFPITALPSIGDGPLYLETTPRPNISALVNDPGDDRNANVDFILLQSCNDVYPVLRANRDIRAGEFIYYSYGAEYFAKFGLVRLLPAEALERHPQNNAFRSLPEFKRVHGKDVPISWLPRDGEASCAELFEVASEEAEVENNHVEEMSNLAVLIPATQPHKKKRNEQLKARKPAPPPPNLYHHSRYQLLGKWR</sequence>
<dbReference type="GO" id="GO:0008170">
    <property type="term" value="F:N-methyltransferase activity"/>
    <property type="evidence" value="ECO:0007669"/>
    <property type="project" value="UniProtKB-ARBA"/>
</dbReference>
<evidence type="ECO:0000259" key="2">
    <source>
        <dbReference type="PROSITE" id="PS50280"/>
    </source>
</evidence>
<dbReference type="CDD" id="cd08161">
    <property type="entry name" value="SET"/>
    <property type="match status" value="1"/>
</dbReference>
<protein>
    <recommendedName>
        <fullName evidence="2">SET domain-containing protein</fullName>
    </recommendedName>
</protein>
<accession>A0A226DTS9</accession>
<dbReference type="GO" id="GO:0008276">
    <property type="term" value="F:protein methyltransferase activity"/>
    <property type="evidence" value="ECO:0007669"/>
    <property type="project" value="UniProtKB-ARBA"/>
</dbReference>
<evidence type="ECO:0000313" key="3">
    <source>
        <dbReference type="EMBL" id="OXA48470.1"/>
    </source>
</evidence>
<dbReference type="GO" id="GO:0008757">
    <property type="term" value="F:S-adenosylmethionine-dependent methyltransferase activity"/>
    <property type="evidence" value="ECO:0007669"/>
    <property type="project" value="UniProtKB-ARBA"/>
</dbReference>
<dbReference type="InterPro" id="IPR046341">
    <property type="entry name" value="SET_dom_sf"/>
</dbReference>